<dbReference type="OrthoDB" id="84925at2157"/>
<proteinExistence type="predicted"/>
<protein>
    <submittedName>
        <fullName evidence="2">Uncharacterized protein</fullName>
    </submittedName>
</protein>
<dbReference type="AlphaFoldDB" id="A0A142CWM2"/>
<evidence type="ECO:0000313" key="3">
    <source>
        <dbReference type="Proteomes" id="UP000073604"/>
    </source>
</evidence>
<accession>A0A142CWM2</accession>
<dbReference type="RefSeq" id="WP_062390292.1">
    <property type="nucleotide sequence ID" value="NZ_CP014750.1"/>
</dbReference>
<keyword evidence="1" id="KW-1133">Transmembrane helix</keyword>
<dbReference type="GeneID" id="27140556"/>
<gene>
    <name evidence="2" type="ORF">A0127_08365</name>
</gene>
<dbReference type="KEGG" id="tpep:A0127_08365"/>
<evidence type="ECO:0000313" key="2">
    <source>
        <dbReference type="EMBL" id="AMQ19174.1"/>
    </source>
</evidence>
<keyword evidence="1" id="KW-0472">Membrane</keyword>
<dbReference type="Proteomes" id="UP000073604">
    <property type="component" value="Chromosome"/>
</dbReference>
<organism evidence="2 3">
    <name type="scientific">Thermococcus peptonophilus</name>
    <dbReference type="NCBI Taxonomy" id="53952"/>
    <lineage>
        <taxon>Archaea</taxon>
        <taxon>Methanobacteriati</taxon>
        <taxon>Methanobacteriota</taxon>
        <taxon>Thermococci</taxon>
        <taxon>Thermococcales</taxon>
        <taxon>Thermococcaceae</taxon>
        <taxon>Thermococcus</taxon>
    </lineage>
</organism>
<name>A0A142CWM2_9EURY</name>
<keyword evidence="3" id="KW-1185">Reference proteome</keyword>
<dbReference type="EMBL" id="CP014750">
    <property type="protein sequence ID" value="AMQ19174.1"/>
    <property type="molecule type" value="Genomic_DNA"/>
</dbReference>
<keyword evidence="1" id="KW-0812">Transmembrane</keyword>
<feature type="transmembrane region" description="Helical" evidence="1">
    <location>
        <begin position="12"/>
        <end position="34"/>
    </location>
</feature>
<reference evidence="3" key="1">
    <citation type="submission" date="2016-03" db="EMBL/GenBank/DDBJ databases">
        <authorList>
            <person name="Oger P.M."/>
        </authorList>
    </citation>
    <scope>NUCLEOTIDE SEQUENCE [LARGE SCALE GENOMIC DNA]</scope>
    <source>
        <strain evidence="3">OG-1</strain>
    </source>
</reference>
<feature type="transmembrane region" description="Helical" evidence="1">
    <location>
        <begin position="46"/>
        <end position="64"/>
    </location>
</feature>
<evidence type="ECO:0000256" key="1">
    <source>
        <dbReference type="SAM" id="Phobius"/>
    </source>
</evidence>
<sequence length="202" mass="22575">MVYYAHGTTPVIFGLLISLYYFSIPAALALWFALSKPYISKGDYRLKRLAVLLLLAFFVTSLAGEQAIDKYLYIHSPVSPEFCLSSSCVTSFEPLQRYHVDTENLEELGIPSYGPMWVYFLNDVGPTHSLGLNKRLEALVVVRPLLLLPVVEVNSYEISRGGKIIGRDRFYVVWPISPGNVLTERFDFEFTVIIVTGGGVGA</sequence>
<dbReference type="STRING" id="53952.A0127_08365"/>